<dbReference type="EMBL" id="CAEKDK010000003">
    <property type="protein sequence ID" value="CAB4273202.1"/>
    <property type="molecule type" value="Genomic_DNA"/>
</dbReference>
<proteinExistence type="predicted"/>
<protein>
    <submittedName>
        <fullName evidence="2">Uncharacterized protein</fullName>
    </submittedName>
</protein>
<accession>A0A6J5UBB8</accession>
<evidence type="ECO:0000256" key="1">
    <source>
        <dbReference type="SAM" id="MobiDB-lite"/>
    </source>
</evidence>
<evidence type="ECO:0000313" key="2">
    <source>
        <dbReference type="EMBL" id="CAB4273202.1"/>
    </source>
</evidence>
<feature type="region of interest" description="Disordered" evidence="1">
    <location>
        <begin position="69"/>
        <end position="115"/>
    </location>
</feature>
<evidence type="ECO:0000313" key="3">
    <source>
        <dbReference type="Proteomes" id="UP000507222"/>
    </source>
</evidence>
<dbReference type="Proteomes" id="UP000507222">
    <property type="component" value="Unassembled WGS sequence"/>
</dbReference>
<sequence>MEEVVGCHGHSNKENVIPPFSATARAKLTNPVPGNGSSSKKCYKKMRLRRKPLADITNLYIYSDNNSVQSSLAHQPSPTLSFSSSNSKKRKSIREVDSAVQATKSNSKSLRMGFR</sequence>
<feature type="compositionally biased region" description="Low complexity" evidence="1">
    <location>
        <begin position="77"/>
        <end position="86"/>
    </location>
</feature>
<gene>
    <name evidence="2" type="ORF">CURHAP_LOCUS20442</name>
</gene>
<reference evidence="2 3" key="1">
    <citation type="submission" date="2020-05" db="EMBL/GenBank/DDBJ databases">
        <authorList>
            <person name="Campoy J."/>
            <person name="Schneeberger K."/>
            <person name="Spophaly S."/>
        </authorList>
    </citation>
    <scope>NUCLEOTIDE SEQUENCE [LARGE SCALE GENOMIC DNA]</scope>
    <source>
        <strain evidence="2">PruArmRojPasFocal</strain>
    </source>
</reference>
<organism evidence="2 3">
    <name type="scientific">Prunus armeniaca</name>
    <name type="common">Apricot</name>
    <name type="synonym">Armeniaca vulgaris</name>
    <dbReference type="NCBI Taxonomy" id="36596"/>
    <lineage>
        <taxon>Eukaryota</taxon>
        <taxon>Viridiplantae</taxon>
        <taxon>Streptophyta</taxon>
        <taxon>Embryophyta</taxon>
        <taxon>Tracheophyta</taxon>
        <taxon>Spermatophyta</taxon>
        <taxon>Magnoliopsida</taxon>
        <taxon>eudicotyledons</taxon>
        <taxon>Gunneridae</taxon>
        <taxon>Pentapetalae</taxon>
        <taxon>rosids</taxon>
        <taxon>fabids</taxon>
        <taxon>Rosales</taxon>
        <taxon>Rosaceae</taxon>
        <taxon>Amygdaloideae</taxon>
        <taxon>Amygdaleae</taxon>
        <taxon>Prunus</taxon>
    </lineage>
</organism>
<dbReference type="AlphaFoldDB" id="A0A6J5UBB8"/>
<feature type="compositionally biased region" description="Polar residues" evidence="1">
    <location>
        <begin position="100"/>
        <end position="109"/>
    </location>
</feature>
<name>A0A6J5UBB8_PRUAR</name>